<dbReference type="Gene3D" id="3.40.50.12580">
    <property type="match status" value="1"/>
</dbReference>
<dbReference type="Gene3D" id="3.40.50.11820">
    <property type="match status" value="1"/>
</dbReference>
<keyword evidence="6" id="KW-0472">Membrane</keyword>
<comment type="caution">
    <text evidence="7">The sequence shown here is derived from an EMBL/GenBank/DDBJ whole genome shotgun (WGS) entry which is preliminary data.</text>
</comment>
<comment type="similarity">
    <text evidence="2">Belongs to the CDP-glycerol glycerophosphotransferase family.</text>
</comment>
<comment type="subcellular location">
    <subcellularLocation>
        <location evidence="1">Cell membrane</location>
        <topology evidence="1">Peripheral membrane protein</topology>
    </subcellularLocation>
</comment>
<organism evidence="7 8">
    <name type="scientific">Lacisediminihabitans changchengi</name>
    <dbReference type="NCBI Taxonomy" id="2787634"/>
    <lineage>
        <taxon>Bacteria</taxon>
        <taxon>Bacillati</taxon>
        <taxon>Actinomycetota</taxon>
        <taxon>Actinomycetes</taxon>
        <taxon>Micrococcales</taxon>
        <taxon>Microbacteriaceae</taxon>
        <taxon>Lacisediminihabitans</taxon>
    </lineage>
</organism>
<dbReference type="GO" id="GO:0005886">
    <property type="term" value="C:plasma membrane"/>
    <property type="evidence" value="ECO:0007669"/>
    <property type="project" value="UniProtKB-SubCell"/>
</dbReference>
<evidence type="ECO:0000256" key="1">
    <source>
        <dbReference type="ARBA" id="ARBA00004202"/>
    </source>
</evidence>
<dbReference type="GO" id="GO:0047355">
    <property type="term" value="F:CDP-glycerol glycerophosphotransferase activity"/>
    <property type="evidence" value="ECO:0007669"/>
    <property type="project" value="InterPro"/>
</dbReference>
<keyword evidence="8" id="KW-1185">Reference proteome</keyword>
<keyword evidence="5" id="KW-0777">Teichoic acid biosynthesis</keyword>
<protein>
    <submittedName>
        <fullName evidence="7">CDP-glycerol glycerophosphotransferase family protein</fullName>
    </submittedName>
</protein>
<name>A0A934SL71_9MICO</name>
<evidence type="ECO:0000256" key="4">
    <source>
        <dbReference type="ARBA" id="ARBA00022679"/>
    </source>
</evidence>
<dbReference type="PANTHER" id="PTHR37316:SF3">
    <property type="entry name" value="TEICHOIC ACID GLYCEROL-PHOSPHATE TRANSFERASE"/>
    <property type="match status" value="1"/>
</dbReference>
<evidence type="ECO:0000256" key="6">
    <source>
        <dbReference type="ARBA" id="ARBA00023136"/>
    </source>
</evidence>
<evidence type="ECO:0000256" key="5">
    <source>
        <dbReference type="ARBA" id="ARBA00022944"/>
    </source>
</evidence>
<dbReference type="RefSeq" id="WP_200555736.1">
    <property type="nucleotide sequence ID" value="NZ_JAEPES010000002.1"/>
</dbReference>
<dbReference type="InterPro" id="IPR043149">
    <property type="entry name" value="TagF_N"/>
</dbReference>
<dbReference type="AlphaFoldDB" id="A0A934SL71"/>
<evidence type="ECO:0000313" key="7">
    <source>
        <dbReference type="EMBL" id="MBK4347380.1"/>
    </source>
</evidence>
<evidence type="ECO:0000256" key="3">
    <source>
        <dbReference type="ARBA" id="ARBA00022475"/>
    </source>
</evidence>
<dbReference type="SUPFAM" id="SSF53756">
    <property type="entry name" value="UDP-Glycosyltransferase/glycogen phosphorylase"/>
    <property type="match status" value="1"/>
</dbReference>
<dbReference type="InterPro" id="IPR043148">
    <property type="entry name" value="TagF_C"/>
</dbReference>
<evidence type="ECO:0000313" key="8">
    <source>
        <dbReference type="Proteomes" id="UP000636458"/>
    </source>
</evidence>
<evidence type="ECO:0000256" key="2">
    <source>
        <dbReference type="ARBA" id="ARBA00010488"/>
    </source>
</evidence>
<dbReference type="EMBL" id="JAEPES010000002">
    <property type="protein sequence ID" value="MBK4347380.1"/>
    <property type="molecule type" value="Genomic_DNA"/>
</dbReference>
<keyword evidence="4" id="KW-0808">Transferase</keyword>
<proteinExistence type="inferred from homology"/>
<dbReference type="Pfam" id="PF04464">
    <property type="entry name" value="Glyphos_transf"/>
    <property type="match status" value="1"/>
</dbReference>
<reference evidence="7" key="1">
    <citation type="submission" date="2021-01" db="EMBL/GenBank/DDBJ databases">
        <title>Lacisediminihabitans sp. nov. strain G11-30, isolated from Antarctic Soil.</title>
        <authorList>
            <person name="Li J."/>
        </authorList>
    </citation>
    <scope>NUCLEOTIDE SEQUENCE</scope>
    <source>
        <strain evidence="7">G11-30</strain>
    </source>
</reference>
<dbReference type="GO" id="GO:0019350">
    <property type="term" value="P:teichoic acid biosynthetic process"/>
    <property type="evidence" value="ECO:0007669"/>
    <property type="project" value="UniProtKB-KW"/>
</dbReference>
<keyword evidence="3" id="KW-1003">Cell membrane</keyword>
<dbReference type="PANTHER" id="PTHR37316">
    <property type="entry name" value="TEICHOIC ACID GLYCEROL-PHOSPHATE PRIMASE"/>
    <property type="match status" value="1"/>
</dbReference>
<gene>
    <name evidence="7" type="ORF">IV501_07020</name>
</gene>
<dbReference type="InterPro" id="IPR051612">
    <property type="entry name" value="Teichoic_Acid_Biosynth"/>
</dbReference>
<accession>A0A934SL71</accession>
<dbReference type="InterPro" id="IPR007554">
    <property type="entry name" value="Glycerophosphate_synth"/>
</dbReference>
<dbReference type="Proteomes" id="UP000636458">
    <property type="component" value="Unassembled WGS sequence"/>
</dbReference>
<sequence length="494" mass="54651">MTTIDTLGVQTEPSPAILLGGPGTAPQHLTLAGTRQQLVGAVTDAGDRWSATIPLLSAHWKSAPMPPRSGRYTLGGAVGGVVDAVELAADLPASQLIEGVTRISFGHDDGSLTVDFAAPLTDRERGRLQQASLEADYRATDYAPIDAVFFESFFGRNASCNPLAIDRSFALQRPDIQRYWSVADASVTVPDGAIALVEGSAEWWRIRGSARLLVVNDWLRKRYRKRKHQTVLQTWHGTMLKKLALSRGRVGLRTTIATILESRRWDILLAQNDYSRRIFRKAYAFLGPVWEVGYPRDDVLLTGDAATVRDRLGIPNDTKVLLYAPTWRDDHPDQVDHLDVAAFARELGPDYVTLIRGHSRTLLPGEDVRATGVIDVTGYPDVSELFLVADALITDYSSVMFDFTVTGKPIFFFTPDLEHYRSTLRGFYFDLLPVAPGPVIADATELARRVRETADVPPEFRERYAAWQARFNPRDDGHAADRVVARLVAEGIVG</sequence>